<reference evidence="2 3" key="1">
    <citation type="submission" date="2021-04" db="EMBL/GenBank/DDBJ databases">
        <title>Whole genome sequence of Jiella sp. KSK16Y-1.</title>
        <authorList>
            <person name="Tuo L."/>
        </authorList>
    </citation>
    <scope>NUCLEOTIDE SEQUENCE [LARGE SCALE GENOMIC DNA]</scope>
    <source>
        <strain evidence="2 3">KSK16Y-1</strain>
    </source>
</reference>
<evidence type="ECO:0000313" key="2">
    <source>
        <dbReference type="EMBL" id="MBP0616948.1"/>
    </source>
</evidence>
<dbReference type="RefSeq" id="WP_209595434.1">
    <property type="nucleotide sequence ID" value="NZ_JAGJCF010000011.1"/>
</dbReference>
<sequence>MSETRPSETQQEANERMEEALGQALKWFVGDHSEVVIHRYAVDASDRPMERRNASVVGEEAKASSS</sequence>
<feature type="region of interest" description="Disordered" evidence="1">
    <location>
        <begin position="47"/>
        <end position="66"/>
    </location>
</feature>
<comment type="caution">
    <text evidence="2">The sequence shown here is derived from an EMBL/GenBank/DDBJ whole genome shotgun (WGS) entry which is preliminary data.</text>
</comment>
<name>A0ABS4BJL1_9HYPH</name>
<dbReference type="EMBL" id="JAGJCF010000011">
    <property type="protein sequence ID" value="MBP0616948.1"/>
    <property type="molecule type" value="Genomic_DNA"/>
</dbReference>
<protein>
    <submittedName>
        <fullName evidence="2">Uncharacterized protein</fullName>
    </submittedName>
</protein>
<dbReference type="Proteomes" id="UP000678276">
    <property type="component" value="Unassembled WGS sequence"/>
</dbReference>
<keyword evidence="3" id="KW-1185">Reference proteome</keyword>
<gene>
    <name evidence="2" type="ORF">J6595_15280</name>
</gene>
<proteinExistence type="predicted"/>
<evidence type="ECO:0000313" key="3">
    <source>
        <dbReference type="Proteomes" id="UP000678276"/>
    </source>
</evidence>
<accession>A0ABS4BJL1</accession>
<evidence type="ECO:0000256" key="1">
    <source>
        <dbReference type="SAM" id="MobiDB-lite"/>
    </source>
</evidence>
<organism evidence="2 3">
    <name type="scientific">Jiella mangrovi</name>
    <dbReference type="NCBI Taxonomy" id="2821407"/>
    <lineage>
        <taxon>Bacteria</taxon>
        <taxon>Pseudomonadati</taxon>
        <taxon>Pseudomonadota</taxon>
        <taxon>Alphaproteobacteria</taxon>
        <taxon>Hyphomicrobiales</taxon>
        <taxon>Aurantimonadaceae</taxon>
        <taxon>Jiella</taxon>
    </lineage>
</organism>